<accession>A0A1Y5RQR9</accession>
<gene>
    <name evidence="1" type="ORF">PAM7971_00632</name>
</gene>
<reference evidence="1 2" key="1">
    <citation type="submission" date="2017-03" db="EMBL/GenBank/DDBJ databases">
        <authorList>
            <person name="Afonso C.L."/>
            <person name="Miller P.J."/>
            <person name="Scott M.A."/>
            <person name="Spackman E."/>
            <person name="Goraichik I."/>
            <person name="Dimitrov K.M."/>
            <person name="Suarez D.L."/>
            <person name="Swayne D.E."/>
        </authorList>
    </citation>
    <scope>NUCLEOTIDE SEQUENCE [LARGE SCALE GENOMIC DNA]</scope>
    <source>
        <strain evidence="1 2">CECT 7971</strain>
    </source>
</reference>
<sequence length="295" mass="32939">MPVAQSQLTSIECNLTEWSIDPAKRDQLVTILAYLYLRQEQNAERIIETLETRTRSSTERVLPNAITKLTAPKPADVELSQSGDEDERKKATDRIKVSIWHRDGHLFQYLSWVVARLANPNDILTPPHVRQADKGFDGFIIEFDDAQKRVQKVVLCEDKASQDPRRLVIKKGGVWDEITSICAGEREDEVSSALTTLLKAVPGLSGEELEDAVDAIFWEKIRQFRVSIATGENQRGTADFAHLLAGFDEVALGALSSRIGGVMPFDDVRNGLHQLAQEVIEKLRDIGSATEGYDV</sequence>
<dbReference type="EMBL" id="FWFW01000001">
    <property type="protein sequence ID" value="SLN20476.1"/>
    <property type="molecule type" value="Genomic_DNA"/>
</dbReference>
<name>A0A1Y5RQR9_9RHOB</name>
<dbReference type="OrthoDB" id="5117958at2"/>
<dbReference type="Proteomes" id="UP000193307">
    <property type="component" value="Unassembled WGS sequence"/>
</dbReference>
<organism evidence="1 2">
    <name type="scientific">Pacificibacter marinus</name>
    <dbReference type="NCBI Taxonomy" id="658057"/>
    <lineage>
        <taxon>Bacteria</taxon>
        <taxon>Pseudomonadati</taxon>
        <taxon>Pseudomonadota</taxon>
        <taxon>Alphaproteobacteria</taxon>
        <taxon>Rhodobacterales</taxon>
        <taxon>Roseobacteraceae</taxon>
        <taxon>Pacificibacter</taxon>
    </lineage>
</organism>
<dbReference type="STRING" id="658057.SAMN04488032_10118"/>
<protein>
    <submittedName>
        <fullName evidence="1">Uncharacterized protein</fullName>
    </submittedName>
</protein>
<evidence type="ECO:0000313" key="1">
    <source>
        <dbReference type="EMBL" id="SLN20476.1"/>
    </source>
</evidence>
<proteinExistence type="predicted"/>
<keyword evidence="2" id="KW-1185">Reference proteome</keyword>
<evidence type="ECO:0000313" key="2">
    <source>
        <dbReference type="Proteomes" id="UP000193307"/>
    </source>
</evidence>
<dbReference type="AlphaFoldDB" id="A0A1Y5RQR9"/>
<dbReference type="RefSeq" id="WP_085847507.1">
    <property type="nucleotide sequence ID" value="NZ_FNZV01000001.1"/>
</dbReference>